<accession>A0A699YQZ1</accession>
<keyword evidence="7" id="KW-0924">Ammonia transport</keyword>
<dbReference type="PANTHER" id="PTHR11730:SF6">
    <property type="entry name" value="AMMONIUM TRANSPORTER"/>
    <property type="match status" value="1"/>
</dbReference>
<dbReference type="Proteomes" id="UP000485058">
    <property type="component" value="Unassembled WGS sequence"/>
</dbReference>
<gene>
    <name evidence="10" type="ORF">HaLaN_07957</name>
</gene>
<protein>
    <submittedName>
        <fullName evidence="10">Ammonium transporter</fullName>
    </submittedName>
</protein>
<dbReference type="EMBL" id="BLLF01000488">
    <property type="protein sequence ID" value="GFH12300.1"/>
    <property type="molecule type" value="Genomic_DNA"/>
</dbReference>
<name>A0A699YQZ1_HAELA</name>
<evidence type="ECO:0000256" key="4">
    <source>
        <dbReference type="ARBA" id="ARBA00022692"/>
    </source>
</evidence>
<comment type="caution">
    <text evidence="10">The sequence shown here is derived from an EMBL/GenBank/DDBJ whole genome shotgun (WGS) entry which is preliminary data.</text>
</comment>
<evidence type="ECO:0000313" key="11">
    <source>
        <dbReference type="Proteomes" id="UP000485058"/>
    </source>
</evidence>
<dbReference type="Gene3D" id="1.10.3430.10">
    <property type="entry name" value="Ammonium transporter AmtB like domains"/>
    <property type="match status" value="1"/>
</dbReference>
<comment type="subcellular location">
    <subcellularLocation>
        <location evidence="1">Membrane</location>
        <topology evidence="1">Multi-pass membrane protein</topology>
    </subcellularLocation>
</comment>
<evidence type="ECO:0000256" key="3">
    <source>
        <dbReference type="ARBA" id="ARBA00022448"/>
    </source>
</evidence>
<keyword evidence="4 8" id="KW-0812">Transmembrane</keyword>
<dbReference type="PANTHER" id="PTHR11730">
    <property type="entry name" value="AMMONIUM TRANSPORTER"/>
    <property type="match status" value="1"/>
</dbReference>
<reference evidence="10 11" key="1">
    <citation type="submission" date="2020-02" db="EMBL/GenBank/DDBJ databases">
        <title>Draft genome sequence of Haematococcus lacustris strain NIES-144.</title>
        <authorList>
            <person name="Morimoto D."/>
            <person name="Nakagawa S."/>
            <person name="Yoshida T."/>
            <person name="Sawayama S."/>
        </authorList>
    </citation>
    <scope>NUCLEOTIDE SEQUENCE [LARGE SCALE GENOMIC DNA]</scope>
    <source>
        <strain evidence="10 11">NIES-144</strain>
    </source>
</reference>
<evidence type="ECO:0000256" key="7">
    <source>
        <dbReference type="ARBA" id="ARBA00023177"/>
    </source>
</evidence>
<dbReference type="PROSITE" id="PS01219">
    <property type="entry name" value="AMMONIUM_TRANSP"/>
    <property type="match status" value="1"/>
</dbReference>
<feature type="transmembrane region" description="Helical" evidence="8">
    <location>
        <begin position="180"/>
        <end position="197"/>
    </location>
</feature>
<evidence type="ECO:0000313" key="10">
    <source>
        <dbReference type="EMBL" id="GFH12300.1"/>
    </source>
</evidence>
<evidence type="ECO:0000256" key="6">
    <source>
        <dbReference type="ARBA" id="ARBA00023136"/>
    </source>
</evidence>
<keyword evidence="11" id="KW-1185">Reference proteome</keyword>
<evidence type="ECO:0000256" key="8">
    <source>
        <dbReference type="SAM" id="Phobius"/>
    </source>
</evidence>
<evidence type="ECO:0000256" key="2">
    <source>
        <dbReference type="ARBA" id="ARBA00005887"/>
    </source>
</evidence>
<dbReference type="GO" id="GO:0097272">
    <property type="term" value="P:ammonium homeostasis"/>
    <property type="evidence" value="ECO:0007669"/>
    <property type="project" value="TreeGrafter"/>
</dbReference>
<proteinExistence type="inferred from homology"/>
<organism evidence="10 11">
    <name type="scientific">Haematococcus lacustris</name>
    <name type="common">Green alga</name>
    <name type="synonym">Haematococcus pluvialis</name>
    <dbReference type="NCBI Taxonomy" id="44745"/>
    <lineage>
        <taxon>Eukaryota</taxon>
        <taxon>Viridiplantae</taxon>
        <taxon>Chlorophyta</taxon>
        <taxon>core chlorophytes</taxon>
        <taxon>Chlorophyceae</taxon>
        <taxon>CS clade</taxon>
        <taxon>Chlamydomonadales</taxon>
        <taxon>Haematococcaceae</taxon>
        <taxon>Haematococcus</taxon>
    </lineage>
</organism>
<dbReference type="GO" id="GO:0005886">
    <property type="term" value="C:plasma membrane"/>
    <property type="evidence" value="ECO:0007669"/>
    <property type="project" value="TreeGrafter"/>
</dbReference>
<dbReference type="AlphaFoldDB" id="A0A699YQZ1"/>
<feature type="domain" description="Ammonium transporter AmtB-like" evidence="9">
    <location>
        <begin position="75"/>
        <end position="270"/>
    </location>
</feature>
<evidence type="ECO:0000256" key="5">
    <source>
        <dbReference type="ARBA" id="ARBA00022989"/>
    </source>
</evidence>
<feature type="transmembrane region" description="Helical" evidence="8">
    <location>
        <begin position="155"/>
        <end position="173"/>
    </location>
</feature>
<dbReference type="Pfam" id="PF00909">
    <property type="entry name" value="Ammonium_transp"/>
    <property type="match status" value="1"/>
</dbReference>
<feature type="transmembrane region" description="Helical" evidence="8">
    <location>
        <begin position="72"/>
        <end position="91"/>
    </location>
</feature>
<feature type="transmembrane region" description="Helical" evidence="8">
    <location>
        <begin position="209"/>
        <end position="233"/>
    </location>
</feature>
<evidence type="ECO:0000259" key="9">
    <source>
        <dbReference type="Pfam" id="PF00909"/>
    </source>
</evidence>
<dbReference type="InterPro" id="IPR018047">
    <property type="entry name" value="Ammonium_transpt_CS"/>
</dbReference>
<evidence type="ECO:0000256" key="1">
    <source>
        <dbReference type="ARBA" id="ARBA00004141"/>
    </source>
</evidence>
<keyword evidence="6 8" id="KW-0472">Membrane</keyword>
<feature type="transmembrane region" description="Helical" evidence="8">
    <location>
        <begin position="103"/>
        <end position="122"/>
    </location>
</feature>
<dbReference type="InterPro" id="IPR029020">
    <property type="entry name" value="Ammonium/urea_transptr"/>
</dbReference>
<sequence length="270" mass="28804">MPCSAAEFLAVSQLVGSNATATTICGSYAVTDMGGSTSAVLAWTVSQLQGVREQLADTTQALAESSYGLNTLFVLISAALLGFAMFVAGTVRSKNISSILMKSFIDTCITAVGFYTVGYGFARGHEGPSNGFIGDDDFALSRTTSQPSGEHRWDLWLWEWVFCAASATIMAGAVAERGTFISYTIWIAFYSMGWLSAANNKTPILGMGAIDFAGSGVVHTQGGFASLVAAIMLGPRIGRYGEGVNTRMYKGGHNPPYYLLGTFFLWLGWY</sequence>
<comment type="similarity">
    <text evidence="2">Belongs to the ammonia transporter channel (TC 1.A.11.2) family.</text>
</comment>
<dbReference type="GO" id="GO:0008519">
    <property type="term" value="F:ammonium channel activity"/>
    <property type="evidence" value="ECO:0007669"/>
    <property type="project" value="InterPro"/>
</dbReference>
<feature type="non-terminal residue" evidence="10">
    <location>
        <position position="270"/>
    </location>
</feature>
<keyword evidence="5 8" id="KW-1133">Transmembrane helix</keyword>
<keyword evidence="3" id="KW-0813">Transport</keyword>
<dbReference type="InterPro" id="IPR024041">
    <property type="entry name" value="NH4_transpt_AmtB-like_dom"/>
</dbReference>
<dbReference type="SUPFAM" id="SSF111352">
    <property type="entry name" value="Ammonium transporter"/>
    <property type="match status" value="1"/>
</dbReference>